<evidence type="ECO:0000313" key="2">
    <source>
        <dbReference type="EMBL" id="SDN82527.1"/>
    </source>
</evidence>
<protein>
    <submittedName>
        <fullName evidence="2">PilZ domain-containing protein</fullName>
    </submittedName>
</protein>
<organism evidence="2 3">
    <name type="scientific">Desulfonauticus submarinus</name>
    <dbReference type="NCBI Taxonomy" id="206665"/>
    <lineage>
        <taxon>Bacteria</taxon>
        <taxon>Pseudomonadati</taxon>
        <taxon>Thermodesulfobacteriota</taxon>
        <taxon>Desulfovibrionia</taxon>
        <taxon>Desulfovibrionales</taxon>
        <taxon>Desulfonauticaceae</taxon>
        <taxon>Desulfonauticus</taxon>
    </lineage>
</organism>
<dbReference type="Proteomes" id="UP000199602">
    <property type="component" value="Unassembled WGS sequence"/>
</dbReference>
<keyword evidence="3" id="KW-1185">Reference proteome</keyword>
<dbReference type="SUPFAM" id="SSF141371">
    <property type="entry name" value="PilZ domain-like"/>
    <property type="match status" value="1"/>
</dbReference>
<feature type="domain" description="PilZ" evidence="1">
    <location>
        <begin position="4"/>
        <end position="100"/>
    </location>
</feature>
<dbReference type="Gene3D" id="2.40.10.220">
    <property type="entry name" value="predicted glycosyltransferase like domains"/>
    <property type="match status" value="1"/>
</dbReference>
<gene>
    <name evidence="2" type="ORF">SAMN04488516_10815</name>
</gene>
<evidence type="ECO:0000259" key="1">
    <source>
        <dbReference type="Pfam" id="PF07238"/>
    </source>
</evidence>
<dbReference type="STRING" id="206665.SAMN04488516_10815"/>
<dbReference type="RefSeq" id="WP_092065619.1">
    <property type="nucleotide sequence ID" value="NZ_FNIN01000008.1"/>
</dbReference>
<dbReference type="InterPro" id="IPR009875">
    <property type="entry name" value="PilZ_domain"/>
</dbReference>
<name>A0A1H0EJ57_9BACT</name>
<accession>A0A1H0EJ57</accession>
<dbReference type="OrthoDB" id="370480at2"/>
<dbReference type="GO" id="GO:0035438">
    <property type="term" value="F:cyclic-di-GMP binding"/>
    <property type="evidence" value="ECO:0007669"/>
    <property type="project" value="InterPro"/>
</dbReference>
<dbReference type="Pfam" id="PF07238">
    <property type="entry name" value="PilZ"/>
    <property type="match status" value="1"/>
</dbReference>
<sequence length="126" mass="14666">MRKEQRRRIRIELALPAWIYIENKRFSTETKNLSLKGVLLNLKRGRVKLIKGEKYKIIISPGGGVEIKVISKFVDQTQRGASFDFIKMDEVSFRNLFNIIRLYAPDPDLVKEELTNPAFDVKDLDL</sequence>
<reference evidence="2 3" key="1">
    <citation type="submission" date="2016-10" db="EMBL/GenBank/DDBJ databases">
        <authorList>
            <person name="de Groot N.N."/>
        </authorList>
    </citation>
    <scope>NUCLEOTIDE SEQUENCE [LARGE SCALE GENOMIC DNA]</scope>
    <source>
        <strain evidence="2 3">DSM 15269</strain>
    </source>
</reference>
<proteinExistence type="predicted"/>
<dbReference type="AlphaFoldDB" id="A0A1H0EJ57"/>
<evidence type="ECO:0000313" key="3">
    <source>
        <dbReference type="Proteomes" id="UP000199602"/>
    </source>
</evidence>
<dbReference type="EMBL" id="FNIN01000008">
    <property type="protein sequence ID" value="SDN82527.1"/>
    <property type="molecule type" value="Genomic_DNA"/>
</dbReference>